<reference evidence="2" key="1">
    <citation type="submission" date="2025-08" db="UniProtKB">
        <authorList>
            <consortium name="RefSeq"/>
        </authorList>
    </citation>
    <scope>IDENTIFICATION</scope>
    <source>
        <tissue evidence="2">Whole body</tissue>
    </source>
</reference>
<dbReference type="AlphaFoldDB" id="A0A8B8FYX5"/>
<accession>A0A8B8FYX5</accession>
<name>A0A8B8FYX5_9HEMI</name>
<dbReference type="GeneID" id="112687590"/>
<proteinExistence type="predicted"/>
<dbReference type="Proteomes" id="UP000694846">
    <property type="component" value="Unplaced"/>
</dbReference>
<evidence type="ECO:0000313" key="1">
    <source>
        <dbReference type="Proteomes" id="UP000694846"/>
    </source>
</evidence>
<gene>
    <name evidence="2" type="primary">LOC112687590</name>
</gene>
<sequence length="225" mass="26309">MMKWDTRKNRTYYVNVAKTNQMTTYYSAHYPRQDDLALAKEKAIAMATHCFLEMSIENPYRVVAGFINTRFHQSIKSQISLGIEAVFHPNPLVTFVLIKVIPEFQRTLFVDYQQLKYNENEPVNDDCDSMYWSLFGNEMSGENFDYVYMLINQNPCPYGRCHYSNKTECSVFDSFEKNAISATILCNDHLMSFAEFGYGKDNGSVHYHKITNEIIIWLKQHIHSL</sequence>
<organism evidence="1 2">
    <name type="scientific">Sipha flava</name>
    <name type="common">yellow sugarcane aphid</name>
    <dbReference type="NCBI Taxonomy" id="143950"/>
    <lineage>
        <taxon>Eukaryota</taxon>
        <taxon>Metazoa</taxon>
        <taxon>Ecdysozoa</taxon>
        <taxon>Arthropoda</taxon>
        <taxon>Hexapoda</taxon>
        <taxon>Insecta</taxon>
        <taxon>Pterygota</taxon>
        <taxon>Neoptera</taxon>
        <taxon>Paraneoptera</taxon>
        <taxon>Hemiptera</taxon>
        <taxon>Sternorrhyncha</taxon>
        <taxon>Aphidomorpha</taxon>
        <taxon>Aphidoidea</taxon>
        <taxon>Aphididae</taxon>
        <taxon>Sipha</taxon>
    </lineage>
</organism>
<evidence type="ECO:0000313" key="2">
    <source>
        <dbReference type="RefSeq" id="XP_025416169.1"/>
    </source>
</evidence>
<dbReference type="OrthoDB" id="6609257at2759"/>
<dbReference type="RefSeq" id="XP_025416169.1">
    <property type="nucleotide sequence ID" value="XM_025560384.1"/>
</dbReference>
<protein>
    <submittedName>
        <fullName evidence="2">Uncharacterized protein LOC112687590</fullName>
    </submittedName>
</protein>
<keyword evidence="1" id="KW-1185">Reference proteome</keyword>